<dbReference type="Proteomes" id="UP000002215">
    <property type="component" value="Chromosome"/>
</dbReference>
<organism evidence="1 2">
    <name type="scientific">Chitinophaga pinensis (strain ATCC 43595 / DSM 2588 / LMG 13176 / NBRC 15968 / NCIMB 11800 / UQM 2034)</name>
    <dbReference type="NCBI Taxonomy" id="485918"/>
    <lineage>
        <taxon>Bacteria</taxon>
        <taxon>Pseudomonadati</taxon>
        <taxon>Bacteroidota</taxon>
        <taxon>Chitinophagia</taxon>
        <taxon>Chitinophagales</taxon>
        <taxon>Chitinophagaceae</taxon>
        <taxon>Chitinophaga</taxon>
    </lineage>
</organism>
<dbReference type="KEGG" id="cpi:Cpin_3206"/>
<gene>
    <name evidence="1" type="ordered locus">Cpin_3206</name>
</gene>
<evidence type="ECO:0000313" key="2">
    <source>
        <dbReference type="Proteomes" id="UP000002215"/>
    </source>
</evidence>
<dbReference type="RefSeq" id="WP_012790849.1">
    <property type="nucleotide sequence ID" value="NC_013132.1"/>
</dbReference>
<name>A0A979G4V5_CHIPD</name>
<reference evidence="1 2" key="2">
    <citation type="journal article" date="2010" name="Stand. Genomic Sci.">
        <title>Complete genome sequence of Chitinophaga pinensis type strain (UQM 2034).</title>
        <authorList>
            <person name="Glavina Del Rio T."/>
            <person name="Abt B."/>
            <person name="Spring S."/>
            <person name="Lapidus A."/>
            <person name="Nolan M."/>
            <person name="Tice H."/>
            <person name="Copeland A."/>
            <person name="Cheng J.F."/>
            <person name="Chen F."/>
            <person name="Bruce D."/>
            <person name="Goodwin L."/>
            <person name="Pitluck S."/>
            <person name="Ivanova N."/>
            <person name="Mavromatis K."/>
            <person name="Mikhailova N."/>
            <person name="Pati A."/>
            <person name="Chen A."/>
            <person name="Palaniappan K."/>
            <person name="Land M."/>
            <person name="Hauser L."/>
            <person name="Chang Y.J."/>
            <person name="Jeffries C.D."/>
            <person name="Chain P."/>
            <person name="Saunders E."/>
            <person name="Detter J.C."/>
            <person name="Brettin T."/>
            <person name="Rohde M."/>
            <person name="Goker M."/>
            <person name="Bristow J."/>
            <person name="Eisen J.A."/>
            <person name="Markowitz V."/>
            <person name="Hugenholtz P."/>
            <person name="Kyrpides N.C."/>
            <person name="Klenk H.P."/>
            <person name="Lucas S."/>
        </authorList>
    </citation>
    <scope>NUCLEOTIDE SEQUENCE [LARGE SCALE GENOMIC DNA]</scope>
    <source>
        <strain evidence="2">ATCC 43595 / DSM 2588 / LMG 13176 / NBRC 15968 / NCIMB 11800 / UQM 2034</strain>
    </source>
</reference>
<dbReference type="NCBIfam" id="TIGR04056">
    <property type="entry name" value="OMP_RagA_SusC"/>
    <property type="match status" value="1"/>
</dbReference>
<accession>A0A979G4V5</accession>
<dbReference type="NCBIfam" id="TIGR04057">
    <property type="entry name" value="SusC_RagA_signa"/>
    <property type="match status" value="1"/>
</dbReference>
<dbReference type="SUPFAM" id="SSF56935">
    <property type="entry name" value="Porins"/>
    <property type="match status" value="1"/>
</dbReference>
<proteinExistence type="predicted"/>
<dbReference type="Pfam" id="PF13715">
    <property type="entry name" value="CarbopepD_reg_2"/>
    <property type="match status" value="1"/>
</dbReference>
<dbReference type="Gene3D" id="2.60.40.1120">
    <property type="entry name" value="Carboxypeptidase-like, regulatory domain"/>
    <property type="match status" value="1"/>
</dbReference>
<sequence length="1104" mass="121864">MGRFLCHKGVYLFVLTIFVHVAGLFAQGKDIPPLQRKVTLVLKNGTLLDVKKAVKEQTNVEITGRFDLTAGGFTVDAHGVTVPQLLKESFTPKGYTWELRDSMVVLREPTKKDSSITSAELPLQPTTLTGLVTDTTGEALPGATVRVYGQNRGVSTNHAGRFTLPISKADTLLDISFIGYEKQRLLLSPNQRFIAVQLHFADKRLDDVFVSGMSEASERSTIGSIDHLDFTYIQSLGNDNAVTNLQGAVPNLLVEQTSGVPNSTVSVQLRGRSSFTGRAGPLYVINGIPYAGNLSTINLRPSISSQNVNGGVSPFSLQMFGPIKSIVILKDAEATAIYGARGANGVILIETFRGKPGRTTFDVDLVYGVGRVARKYNLLDTQEYLTMRKVAFRNDGLTPSNIPTDKGYSPDQTLWDPNLYSNWQKELIGKNARTTEADIAVTMGNRNLQTRIGGGFLKQTTVFSANQYYQRTNVNVVTDYSTNDMNFQFRSSMGYSYDFSQSFTGSLIGVLTPPNAPGNLGDNNELIWEPGINHPRADFLKTYSFAKRNFLFSNIVKWRPLSNVLIKTTAGLSGLATNEADQLPIASQNPWSVANREGSYTLAKRSILGYIVEPVMEYYPRFIPGDITLLIGASFQKITSKSTLFSGDGYTSDADLITMENAPHNYLNIHNRSQYVYGSLFTQIRYQSKKKYLASFTYRSDVSSRFSPLRNTGSFLSLGGAWIFSEEPLLKHNNSKLLYGKLRGSIGITGSDDIDDNQNQAVWAGNGGDNPYQGVNGISPQDPFNSRATWQLSLKKELGLDLRFFKGRLQSTFSYYHNKSYNQLLKSELPAQAGFPDMLRNTDAKVLNSGIEVEIGGDIIQRDETSLHIAANFARPRNKVLSIANADRQTSTLFQVGQPITGLNKFKSTGVSSANGLYQFVDRDGNGIYNVADYQPIGSLDPVLLAGLSIQYRWKSITLSARFDYRKQMAPSYVYSMQLSDRYLGGLTNHIVATLDYWKNPGDQATYQKPSALSSSEANSTKTMIINSSEAFTASDYLKCREMSFTYVVSEKIAKRVHCQHLSVFIRGQNLFTISPYKAGDPETANVLSLGTLTTFTGGIHLTL</sequence>
<dbReference type="AlphaFoldDB" id="A0A979G4V5"/>
<dbReference type="InterPro" id="IPR023996">
    <property type="entry name" value="TonB-dep_OMP_SusC/RagA"/>
</dbReference>
<dbReference type="OrthoDB" id="9817014at2"/>
<protein>
    <submittedName>
        <fullName evidence="1">TonB-dependent receptor plug</fullName>
    </submittedName>
</protein>
<evidence type="ECO:0000313" key="1">
    <source>
        <dbReference type="EMBL" id="ACU60673.1"/>
    </source>
</evidence>
<dbReference type="InterPro" id="IPR037066">
    <property type="entry name" value="Plug_dom_sf"/>
</dbReference>
<dbReference type="EMBL" id="CP001699">
    <property type="protein sequence ID" value="ACU60673.1"/>
    <property type="molecule type" value="Genomic_DNA"/>
</dbReference>
<dbReference type="SUPFAM" id="SSF49464">
    <property type="entry name" value="Carboxypeptidase regulatory domain-like"/>
    <property type="match status" value="1"/>
</dbReference>
<keyword evidence="1" id="KW-0675">Receptor</keyword>
<reference evidence="2" key="1">
    <citation type="submission" date="2009-08" db="EMBL/GenBank/DDBJ databases">
        <title>The complete genome of Chitinophaga pinensis DSM 2588.</title>
        <authorList>
            <consortium name="US DOE Joint Genome Institute (JGI-PGF)"/>
            <person name="Lucas S."/>
            <person name="Copeland A."/>
            <person name="Lapidus A."/>
            <person name="Glavina del Rio T."/>
            <person name="Dalin E."/>
            <person name="Tice H."/>
            <person name="Bruce D."/>
            <person name="Goodwin L."/>
            <person name="Pitluck S."/>
            <person name="Kyrpides N."/>
            <person name="Mavromatis K."/>
            <person name="Ivanova N."/>
            <person name="Mikhailova N."/>
            <person name="Sims D."/>
            <person name="Meinche L."/>
            <person name="Brettin T."/>
            <person name="Detter J.C."/>
            <person name="Han C."/>
            <person name="Larimer F."/>
            <person name="Land M."/>
            <person name="Hauser L."/>
            <person name="Markowitz V."/>
            <person name="Cheng J.-F."/>
            <person name="Hugenholtz P."/>
            <person name="Woyke T."/>
            <person name="Wu D."/>
            <person name="Spring S."/>
            <person name="Klenk H.-P."/>
            <person name="Eisen J.A."/>
        </authorList>
    </citation>
    <scope>NUCLEOTIDE SEQUENCE [LARGE SCALE GENOMIC DNA]</scope>
    <source>
        <strain evidence="2">ATCC 43595 / DSM 2588 / LMG 13176 / NBRC 15968 / NCIMB 11800 / UQM 2034</strain>
    </source>
</reference>
<dbReference type="InterPro" id="IPR008969">
    <property type="entry name" value="CarboxyPept-like_regulatory"/>
</dbReference>
<dbReference type="Gene3D" id="2.170.130.10">
    <property type="entry name" value="TonB-dependent receptor, plug domain"/>
    <property type="match status" value="1"/>
</dbReference>
<dbReference type="InterPro" id="IPR023997">
    <property type="entry name" value="TonB-dep_OMP_SusC/RagA_CS"/>
</dbReference>